<dbReference type="Proteomes" id="UP000662939">
    <property type="component" value="Chromosome"/>
</dbReference>
<dbReference type="RefSeq" id="WP_213171357.1">
    <property type="nucleotide sequence ID" value="NZ_CP070496.1"/>
</dbReference>
<name>A0A895XSW1_9ACTN</name>
<keyword evidence="4" id="KW-1185">Reference proteome</keyword>
<evidence type="ECO:0000256" key="1">
    <source>
        <dbReference type="SAM" id="MobiDB-lite"/>
    </source>
</evidence>
<reference evidence="3" key="1">
    <citation type="submission" date="2021-02" db="EMBL/GenBank/DDBJ databases">
        <title>Natronoglycomyces albus gen. nov., sp. nov, a haloalkaliphilic actinobacterium from a soda solonchak soil.</title>
        <authorList>
            <person name="Sorokin D.Y."/>
            <person name="Khijniak T.V."/>
            <person name="Zakharycheva A.P."/>
            <person name="Boueva O.V."/>
            <person name="Ariskina E.V."/>
            <person name="Hahnke R.L."/>
            <person name="Bunk B."/>
            <person name="Sproer C."/>
            <person name="Schumann P."/>
            <person name="Evtushenko L.I."/>
            <person name="Kublanov I.V."/>
        </authorList>
    </citation>
    <scope>NUCLEOTIDE SEQUENCE</scope>
    <source>
        <strain evidence="3">DSM 106290</strain>
    </source>
</reference>
<gene>
    <name evidence="3" type="ORF">JQS30_16645</name>
</gene>
<protein>
    <submittedName>
        <fullName evidence="3">Uncharacterized protein</fullName>
    </submittedName>
</protein>
<feature type="transmembrane region" description="Helical" evidence="2">
    <location>
        <begin position="115"/>
        <end position="137"/>
    </location>
</feature>
<evidence type="ECO:0000313" key="3">
    <source>
        <dbReference type="EMBL" id="QSB05350.1"/>
    </source>
</evidence>
<proteinExistence type="predicted"/>
<dbReference type="InterPro" id="IPR045713">
    <property type="entry name" value="DUF6069"/>
</dbReference>
<organism evidence="3 4">
    <name type="scientific">Natronoglycomyces albus</name>
    <dbReference type="NCBI Taxonomy" id="2811108"/>
    <lineage>
        <taxon>Bacteria</taxon>
        <taxon>Bacillati</taxon>
        <taxon>Actinomycetota</taxon>
        <taxon>Actinomycetes</taxon>
        <taxon>Glycomycetales</taxon>
        <taxon>Glycomycetaceae</taxon>
        <taxon>Natronoglycomyces</taxon>
    </lineage>
</organism>
<dbReference type="AlphaFoldDB" id="A0A895XSW1"/>
<dbReference type="KEGG" id="nav:JQS30_16645"/>
<feature type="transmembrane region" description="Helical" evidence="2">
    <location>
        <begin position="144"/>
        <end position="163"/>
    </location>
</feature>
<feature type="region of interest" description="Disordered" evidence="1">
    <location>
        <begin position="1"/>
        <end position="59"/>
    </location>
</feature>
<evidence type="ECO:0000256" key="2">
    <source>
        <dbReference type="SAM" id="Phobius"/>
    </source>
</evidence>
<sequence length="204" mass="21659">MTEQSRPGQPTRKFTPGEASHLKNQPRGYTEYEQRDTGYGYNTPNQAGGLHPQAGQPGPDERVVDAGKLWSGGVGTAVIASLVVLVGILLVRGVLAIPVLAPEDAGTYGTASTTSYAFGAFGIAILATGLLHMMLMFMPSPISFFNWILGLMTLVSVLIPFTMNAEMESQIATASINVVTGICIISLLNTVANIAVNHNLINQR</sequence>
<feature type="transmembrane region" description="Helical" evidence="2">
    <location>
        <begin position="175"/>
        <end position="196"/>
    </location>
</feature>
<dbReference type="Pfam" id="PF19545">
    <property type="entry name" value="DUF6069"/>
    <property type="match status" value="1"/>
</dbReference>
<feature type="transmembrane region" description="Helical" evidence="2">
    <location>
        <begin position="69"/>
        <end position="95"/>
    </location>
</feature>
<evidence type="ECO:0000313" key="4">
    <source>
        <dbReference type="Proteomes" id="UP000662939"/>
    </source>
</evidence>
<keyword evidence="2" id="KW-1133">Transmembrane helix</keyword>
<keyword evidence="2" id="KW-0472">Membrane</keyword>
<dbReference type="EMBL" id="CP070496">
    <property type="protein sequence ID" value="QSB05350.1"/>
    <property type="molecule type" value="Genomic_DNA"/>
</dbReference>
<keyword evidence="2" id="KW-0812">Transmembrane</keyword>
<accession>A0A895XSW1</accession>